<name>A0A1G9T5E9_9SPHI</name>
<reference evidence="2" key="1">
    <citation type="submission" date="2016-10" db="EMBL/GenBank/DDBJ databases">
        <authorList>
            <person name="Varghese N."/>
            <person name="Submissions S."/>
        </authorList>
    </citation>
    <scope>NUCLEOTIDE SEQUENCE [LARGE SCALE GENOMIC DNA]</scope>
    <source>
        <strain evidence="2">DSM 19110</strain>
    </source>
</reference>
<accession>A0A1G9T5E9</accession>
<evidence type="ECO:0000313" key="1">
    <source>
        <dbReference type="EMBL" id="SDM42335.1"/>
    </source>
</evidence>
<dbReference type="EMBL" id="FNGY01000003">
    <property type="protein sequence ID" value="SDM42335.1"/>
    <property type="molecule type" value="Genomic_DNA"/>
</dbReference>
<sequence>MAPKKNKDTTEELQFASKKTHNRFIFVRY</sequence>
<gene>
    <name evidence="1" type="ORF">SAMN05421820_103785</name>
</gene>
<organism evidence="1 2">
    <name type="scientific">Pedobacter steynii</name>
    <dbReference type="NCBI Taxonomy" id="430522"/>
    <lineage>
        <taxon>Bacteria</taxon>
        <taxon>Pseudomonadati</taxon>
        <taxon>Bacteroidota</taxon>
        <taxon>Sphingobacteriia</taxon>
        <taxon>Sphingobacteriales</taxon>
        <taxon>Sphingobacteriaceae</taxon>
        <taxon>Pedobacter</taxon>
    </lineage>
</organism>
<evidence type="ECO:0000313" key="2">
    <source>
        <dbReference type="Proteomes" id="UP000183200"/>
    </source>
</evidence>
<proteinExistence type="predicted"/>
<keyword evidence="2" id="KW-1185">Reference proteome</keyword>
<dbReference type="AlphaFoldDB" id="A0A1G9T5E9"/>
<protein>
    <submittedName>
        <fullName evidence="1">Uncharacterized protein</fullName>
    </submittedName>
</protein>
<dbReference type="Proteomes" id="UP000183200">
    <property type="component" value="Unassembled WGS sequence"/>
</dbReference>